<dbReference type="Pfam" id="PF00169">
    <property type="entry name" value="PH"/>
    <property type="match status" value="1"/>
</dbReference>
<organism evidence="3">
    <name type="scientific">Bicosoecida sp. CB-2014</name>
    <dbReference type="NCBI Taxonomy" id="1486930"/>
    <lineage>
        <taxon>Eukaryota</taxon>
        <taxon>Sar</taxon>
        <taxon>Stramenopiles</taxon>
        <taxon>Bigyra</taxon>
        <taxon>Opalozoa</taxon>
        <taxon>Bicosoecida</taxon>
    </lineage>
</organism>
<evidence type="ECO:0000256" key="1">
    <source>
        <dbReference type="SAM" id="MobiDB-lite"/>
    </source>
</evidence>
<feature type="domain" description="PH" evidence="2">
    <location>
        <begin position="197"/>
        <end position="326"/>
    </location>
</feature>
<feature type="region of interest" description="Disordered" evidence="1">
    <location>
        <begin position="1"/>
        <end position="102"/>
    </location>
</feature>
<dbReference type="PROSITE" id="PS50003">
    <property type="entry name" value="PH_DOMAIN"/>
    <property type="match status" value="1"/>
</dbReference>
<dbReference type="InterPro" id="IPR011993">
    <property type="entry name" value="PH-like_dom_sf"/>
</dbReference>
<feature type="compositionally biased region" description="Pro residues" evidence="1">
    <location>
        <begin position="56"/>
        <end position="75"/>
    </location>
</feature>
<proteinExistence type="predicted"/>
<dbReference type="SUPFAM" id="SSF50729">
    <property type="entry name" value="PH domain-like"/>
    <property type="match status" value="1"/>
</dbReference>
<accession>A0A7S1C9M3</accession>
<dbReference type="EMBL" id="HBFS01007281">
    <property type="protein sequence ID" value="CAD8911726.1"/>
    <property type="molecule type" value="Transcribed_RNA"/>
</dbReference>
<feature type="compositionally biased region" description="Low complexity" evidence="1">
    <location>
        <begin position="46"/>
        <end position="55"/>
    </location>
</feature>
<dbReference type="AlphaFoldDB" id="A0A7S1C9M3"/>
<dbReference type="Gene3D" id="2.30.29.30">
    <property type="entry name" value="Pleckstrin-homology domain (PH domain)/Phosphotyrosine-binding domain (PTB)"/>
    <property type="match status" value="1"/>
</dbReference>
<protein>
    <recommendedName>
        <fullName evidence="2">PH domain-containing protein</fullName>
    </recommendedName>
</protein>
<evidence type="ECO:0000259" key="2">
    <source>
        <dbReference type="PROSITE" id="PS50003"/>
    </source>
</evidence>
<reference evidence="3" key="1">
    <citation type="submission" date="2021-01" db="EMBL/GenBank/DDBJ databases">
        <authorList>
            <person name="Corre E."/>
            <person name="Pelletier E."/>
            <person name="Niang G."/>
            <person name="Scheremetjew M."/>
            <person name="Finn R."/>
            <person name="Kale V."/>
            <person name="Holt S."/>
            <person name="Cochrane G."/>
            <person name="Meng A."/>
            <person name="Brown T."/>
            <person name="Cohen L."/>
        </authorList>
    </citation>
    <scope>NUCLEOTIDE SEQUENCE</scope>
    <source>
        <strain evidence="3">Ms1</strain>
    </source>
</reference>
<sequence>MLPSPPPALPPPPAPPQVATPPPPPSAFSAPIRGSSPRGPLRRVVRPPLGAASSLPPAPPVGAPLPPPPPPPPLPAATIAAAAAHTHEPQQQPPSTALPVVVVAPPLQGAPATAPTAPRDGNHAASIKPLAAAPLDVAVANGGAGSGDGDDAAGASSDDEPTGPPVVISPTAEFNKRRQLQRGKSDFRGEHGLEVSDNHVRGWMRKKATHGTRRWQRRYFVMRKGFLMFYRDTASYEEGAPPAQGFAIVLGKFKVEKVGADQLKLTPQVSDGSEAVVVAEEGDYWLSQAAKIEKPKKPKTGRVWTLKATNAAARDVWVERMLRAQVPKGLGKALQGAAAGIALADRHGRRSLAAMVWRG</sequence>
<dbReference type="SMART" id="SM00233">
    <property type="entry name" value="PH"/>
    <property type="match status" value="1"/>
</dbReference>
<name>A0A7S1C9M3_9STRA</name>
<gene>
    <name evidence="3" type="ORF">BSP0115_LOCUS4953</name>
</gene>
<evidence type="ECO:0000313" key="3">
    <source>
        <dbReference type="EMBL" id="CAD8911726.1"/>
    </source>
</evidence>
<feature type="region of interest" description="Disordered" evidence="1">
    <location>
        <begin position="141"/>
        <end position="191"/>
    </location>
</feature>
<feature type="compositionally biased region" description="Pro residues" evidence="1">
    <location>
        <begin position="1"/>
        <end position="26"/>
    </location>
</feature>
<dbReference type="InterPro" id="IPR001849">
    <property type="entry name" value="PH_domain"/>
</dbReference>